<dbReference type="UniPathway" id="UPA00246"/>
<dbReference type="Gene3D" id="1.10.2020.10">
    <property type="entry name" value="uronate isomerase, domain 2, chain A"/>
    <property type="match status" value="1"/>
</dbReference>
<dbReference type="SUPFAM" id="SSF51556">
    <property type="entry name" value="Metallo-dependent hydrolases"/>
    <property type="match status" value="1"/>
</dbReference>
<dbReference type="GO" id="GO:0008880">
    <property type="term" value="F:glucuronate isomerase activity"/>
    <property type="evidence" value="ECO:0007669"/>
    <property type="project" value="UniProtKB-UniRule"/>
</dbReference>
<dbReference type="PANTHER" id="PTHR30068:SF4">
    <property type="entry name" value="URONATE ISOMERASE"/>
    <property type="match status" value="1"/>
</dbReference>
<dbReference type="Pfam" id="PF02614">
    <property type="entry name" value="UxaC"/>
    <property type="match status" value="1"/>
</dbReference>
<evidence type="ECO:0000256" key="6">
    <source>
        <dbReference type="ARBA" id="ARBA00023235"/>
    </source>
</evidence>
<keyword evidence="6 7" id="KW-0413">Isomerase</keyword>
<dbReference type="GO" id="GO:0019698">
    <property type="term" value="P:D-galacturonate catabolic process"/>
    <property type="evidence" value="ECO:0007669"/>
    <property type="project" value="TreeGrafter"/>
</dbReference>
<organism evidence="8 9">
    <name type="scientific">Niallia taxi</name>
    <dbReference type="NCBI Taxonomy" id="2499688"/>
    <lineage>
        <taxon>Bacteria</taxon>
        <taxon>Bacillati</taxon>
        <taxon>Bacillota</taxon>
        <taxon>Bacilli</taxon>
        <taxon>Bacillales</taxon>
        <taxon>Bacillaceae</taxon>
        <taxon>Niallia</taxon>
    </lineage>
</organism>
<comment type="catalytic activity">
    <reaction evidence="1 7">
        <text>D-glucuronate = D-fructuronate</text>
        <dbReference type="Rhea" id="RHEA:13049"/>
        <dbReference type="ChEBI" id="CHEBI:58720"/>
        <dbReference type="ChEBI" id="CHEBI:59863"/>
        <dbReference type="EC" id="5.3.1.12"/>
    </reaction>
</comment>
<comment type="similarity">
    <text evidence="3 7">Belongs to the metallo-dependent hydrolases superfamily. Uronate isomerase family.</text>
</comment>
<dbReference type="Gene3D" id="3.20.20.140">
    <property type="entry name" value="Metal-dependent hydrolases"/>
    <property type="match status" value="1"/>
</dbReference>
<keyword evidence="9" id="KW-1185">Reference proteome</keyword>
<dbReference type="EMBL" id="RZTZ01000002">
    <property type="protein sequence ID" value="RVT65616.1"/>
    <property type="molecule type" value="Genomic_DNA"/>
</dbReference>
<dbReference type="PANTHER" id="PTHR30068">
    <property type="entry name" value="URONATE ISOMERASE"/>
    <property type="match status" value="1"/>
</dbReference>
<dbReference type="RefSeq" id="WP_127737834.1">
    <property type="nucleotide sequence ID" value="NZ_RZTZ01000002.1"/>
</dbReference>
<accession>A0A3S2XAP8</accession>
<evidence type="ECO:0000313" key="9">
    <source>
        <dbReference type="Proteomes" id="UP000288024"/>
    </source>
</evidence>
<dbReference type="InterPro" id="IPR032466">
    <property type="entry name" value="Metal_Hydrolase"/>
</dbReference>
<comment type="pathway">
    <text evidence="2 7">Carbohydrate metabolism; pentose and glucuronate interconversion.</text>
</comment>
<gene>
    <name evidence="7" type="primary">uxaC</name>
    <name evidence="8" type="ORF">EM808_09010</name>
</gene>
<sequence>MKRFMDEETFLLNNETAKLLYHDYASNLPIIDYHCHLDPQAIAENRGFESITEIWLAGDHYKWRAMRTFGIKEAYITGNRTDEEKFQAWAKTLPYTIGNPLLHWSAMELKKYFGVEEQLSSDSWRDIYDICNRQINSEGFHVKKLLTDSNVEWICTTDDPTDALQHHKAIAGSAFSTSVTPTFRPDRLLRIDREDYNEYIEHLGESVGFSIDNFPLLVDAIMMRMDYFHANGCFISDHAFTSIPFARATDKELSAIFTKKLANLLLSDHEVEQYTTELLLLLGRKYAELGWTMQLHIGAARDPNTRMLQKLGSDSGFDFIGDWNFGEKLALFMNELEYEDKLPKTILYNLNAVHNDMLATLAGSFQKEGIKGKVQFGTAWWFNDQKDGMEKQLNSLSNFGLLSTFVGMLTDSRSFLSYPRHDYFRRILCNLIGTWVESGEAPNDKKLLGKIVQDISYNNAFEYFRLGERK</sequence>
<evidence type="ECO:0000256" key="3">
    <source>
        <dbReference type="ARBA" id="ARBA00008397"/>
    </source>
</evidence>
<evidence type="ECO:0000313" key="8">
    <source>
        <dbReference type="EMBL" id="RVT65616.1"/>
    </source>
</evidence>
<protein>
    <recommendedName>
        <fullName evidence="5 7">Uronate isomerase</fullName>
        <ecNumber evidence="4 7">5.3.1.12</ecNumber>
    </recommendedName>
    <alternativeName>
        <fullName evidence="7">Glucuronate isomerase</fullName>
    </alternativeName>
    <alternativeName>
        <fullName evidence="7">Uronic isomerase</fullName>
    </alternativeName>
</protein>
<dbReference type="NCBIfam" id="NF002794">
    <property type="entry name" value="PRK02925.1"/>
    <property type="match status" value="1"/>
</dbReference>
<evidence type="ECO:0000256" key="5">
    <source>
        <dbReference type="ARBA" id="ARBA00020555"/>
    </source>
</evidence>
<evidence type="ECO:0000256" key="1">
    <source>
        <dbReference type="ARBA" id="ARBA00001165"/>
    </source>
</evidence>
<dbReference type="AlphaFoldDB" id="A0A3S2XAP8"/>
<evidence type="ECO:0000256" key="2">
    <source>
        <dbReference type="ARBA" id="ARBA00004892"/>
    </source>
</evidence>
<dbReference type="InterPro" id="IPR003766">
    <property type="entry name" value="Uronate_isomerase"/>
</dbReference>
<dbReference type="GO" id="GO:0042840">
    <property type="term" value="P:D-glucuronate catabolic process"/>
    <property type="evidence" value="ECO:0007669"/>
    <property type="project" value="TreeGrafter"/>
</dbReference>
<dbReference type="Proteomes" id="UP000288024">
    <property type="component" value="Unassembled WGS sequence"/>
</dbReference>
<dbReference type="EC" id="5.3.1.12" evidence="4 7"/>
<comment type="catalytic activity">
    <reaction evidence="7">
        <text>aldehydo-D-galacturonate = keto-D-tagaturonate</text>
        <dbReference type="Rhea" id="RHEA:27702"/>
        <dbReference type="ChEBI" id="CHEBI:12952"/>
        <dbReference type="ChEBI" id="CHEBI:17886"/>
    </reaction>
</comment>
<proteinExistence type="inferred from homology"/>
<evidence type="ECO:0000256" key="7">
    <source>
        <dbReference type="HAMAP-Rule" id="MF_00675"/>
    </source>
</evidence>
<reference evidence="8 9" key="1">
    <citation type="submission" date="2019-01" db="EMBL/GenBank/DDBJ databases">
        <title>Bacillus sp. M5HDSG1-1, whole genome shotgun sequence.</title>
        <authorList>
            <person name="Tuo L."/>
        </authorList>
    </citation>
    <scope>NUCLEOTIDE SEQUENCE [LARGE SCALE GENOMIC DNA]</scope>
    <source>
        <strain evidence="8 9">M5HDSG1-1</strain>
    </source>
</reference>
<name>A0A3S2XAP8_9BACI</name>
<dbReference type="HAMAP" id="MF_00675">
    <property type="entry name" value="UxaC"/>
    <property type="match status" value="1"/>
</dbReference>
<comment type="caution">
    <text evidence="8">The sequence shown here is derived from an EMBL/GenBank/DDBJ whole genome shotgun (WGS) entry which is preliminary data.</text>
</comment>
<evidence type="ECO:0000256" key="4">
    <source>
        <dbReference type="ARBA" id="ARBA00012546"/>
    </source>
</evidence>